<feature type="region of interest" description="Disordered" evidence="1">
    <location>
        <begin position="98"/>
        <end position="124"/>
    </location>
</feature>
<dbReference type="Proteomes" id="UP000070501">
    <property type="component" value="Unassembled WGS sequence"/>
</dbReference>
<reference evidence="3" key="1">
    <citation type="submission" date="2016-02" db="EMBL/GenBank/DDBJ databases">
        <title>Draft genome sequence of Microdochium bolleyi, a fungal endophyte of beachgrass.</title>
        <authorList>
            <consortium name="DOE Joint Genome Institute"/>
            <person name="David A.S."/>
            <person name="May G."/>
            <person name="Haridas S."/>
            <person name="Lim J."/>
            <person name="Wang M."/>
            <person name="Labutti K."/>
            <person name="Lipzen A."/>
            <person name="Barry K."/>
            <person name="Grigoriev I.V."/>
        </authorList>
    </citation>
    <scope>NUCLEOTIDE SEQUENCE [LARGE SCALE GENOMIC DNA]</scope>
    <source>
        <strain evidence="3">J235TASD1</strain>
    </source>
</reference>
<sequence length="180" mass="19756">MRRAALTDFFASHVCLQPAILASGFQLRPLWPSTRTATATATQPGAESSSRPRTSPHHNLQPHPHRCLSTQPQHALQGAHIIILRFLRRIIRLASTTRTPDRPALQHESPSSQHRPHSVCASSASHSHKGWCSAHLLVLTHLPPVSLRPVSQIATGPTPLPVRIVLGRSRPPPTFPDPHN</sequence>
<dbReference type="EMBL" id="KQ964256">
    <property type="protein sequence ID" value="KXJ89219.1"/>
    <property type="molecule type" value="Genomic_DNA"/>
</dbReference>
<organism evidence="2 3">
    <name type="scientific">Microdochium bolleyi</name>
    <dbReference type="NCBI Taxonomy" id="196109"/>
    <lineage>
        <taxon>Eukaryota</taxon>
        <taxon>Fungi</taxon>
        <taxon>Dikarya</taxon>
        <taxon>Ascomycota</taxon>
        <taxon>Pezizomycotina</taxon>
        <taxon>Sordariomycetes</taxon>
        <taxon>Xylariomycetidae</taxon>
        <taxon>Xylariales</taxon>
        <taxon>Microdochiaceae</taxon>
        <taxon>Microdochium</taxon>
    </lineage>
</organism>
<evidence type="ECO:0000313" key="3">
    <source>
        <dbReference type="Proteomes" id="UP000070501"/>
    </source>
</evidence>
<feature type="region of interest" description="Disordered" evidence="1">
    <location>
        <begin position="35"/>
        <end position="68"/>
    </location>
</feature>
<feature type="compositionally biased region" description="Polar residues" evidence="1">
    <location>
        <begin position="35"/>
        <end position="53"/>
    </location>
</feature>
<gene>
    <name evidence="2" type="ORF">Micbo1qcDRAFT_15018</name>
</gene>
<proteinExistence type="predicted"/>
<accession>A0A136IWR8</accession>
<dbReference type="InParanoid" id="A0A136IWR8"/>
<evidence type="ECO:0000313" key="2">
    <source>
        <dbReference type="EMBL" id="KXJ89219.1"/>
    </source>
</evidence>
<keyword evidence="3" id="KW-1185">Reference proteome</keyword>
<protein>
    <submittedName>
        <fullName evidence="2">Uncharacterized protein</fullName>
    </submittedName>
</protein>
<dbReference type="AlphaFoldDB" id="A0A136IWR8"/>
<name>A0A136IWR8_9PEZI</name>
<evidence type="ECO:0000256" key="1">
    <source>
        <dbReference type="SAM" id="MobiDB-lite"/>
    </source>
</evidence>